<evidence type="ECO:0000259" key="1">
    <source>
        <dbReference type="Pfam" id="PF00462"/>
    </source>
</evidence>
<accession>A0ABS6EDN0</accession>
<dbReference type="InterPro" id="IPR011767">
    <property type="entry name" value="GLR_AS"/>
</dbReference>
<dbReference type="PROSITE" id="PS00195">
    <property type="entry name" value="GLUTAREDOXIN_1"/>
    <property type="match status" value="1"/>
</dbReference>
<feature type="domain" description="Glutaredoxin" evidence="1">
    <location>
        <begin position="3"/>
        <end position="62"/>
    </location>
</feature>
<organism evidence="2 3">
    <name type="scientific">Clostridium mobile</name>
    <dbReference type="NCBI Taxonomy" id="2841512"/>
    <lineage>
        <taxon>Bacteria</taxon>
        <taxon>Bacillati</taxon>
        <taxon>Bacillota</taxon>
        <taxon>Clostridia</taxon>
        <taxon>Eubacteriales</taxon>
        <taxon>Clostridiaceae</taxon>
        <taxon>Clostridium</taxon>
    </lineage>
</organism>
<dbReference type="InterPro" id="IPR011911">
    <property type="entry name" value="GlrX_YruB"/>
</dbReference>
<dbReference type="NCBIfam" id="TIGR02196">
    <property type="entry name" value="GlrX_YruB"/>
    <property type="match status" value="1"/>
</dbReference>
<reference evidence="2 3" key="1">
    <citation type="submission" date="2021-06" db="EMBL/GenBank/DDBJ databases">
        <authorList>
            <person name="Sun Q."/>
            <person name="Li D."/>
        </authorList>
    </citation>
    <scope>NUCLEOTIDE SEQUENCE [LARGE SCALE GENOMIC DNA]</scope>
    <source>
        <strain evidence="2 3">MSJ-11</strain>
    </source>
</reference>
<protein>
    <submittedName>
        <fullName evidence="2">Glutathione S-transferase N-terminal domain-containing protein</fullName>
    </submittedName>
</protein>
<dbReference type="Pfam" id="PF00462">
    <property type="entry name" value="Glutaredoxin"/>
    <property type="match status" value="1"/>
</dbReference>
<dbReference type="EMBL" id="JAHLQF010000001">
    <property type="protein sequence ID" value="MBU5483252.1"/>
    <property type="molecule type" value="Genomic_DNA"/>
</dbReference>
<dbReference type="Proteomes" id="UP000726170">
    <property type="component" value="Unassembled WGS sequence"/>
</dbReference>
<dbReference type="CDD" id="cd02976">
    <property type="entry name" value="NrdH"/>
    <property type="match status" value="1"/>
</dbReference>
<dbReference type="PANTHER" id="PTHR34386">
    <property type="entry name" value="GLUTAREDOXIN"/>
    <property type="match status" value="1"/>
</dbReference>
<comment type="caution">
    <text evidence="2">The sequence shown here is derived from an EMBL/GenBank/DDBJ whole genome shotgun (WGS) entry which is preliminary data.</text>
</comment>
<gene>
    <name evidence="2" type="ORF">KQI86_02860</name>
</gene>
<keyword evidence="3" id="KW-1185">Reference proteome</keyword>
<proteinExistence type="predicted"/>
<dbReference type="PROSITE" id="PS51354">
    <property type="entry name" value="GLUTAREDOXIN_2"/>
    <property type="match status" value="1"/>
</dbReference>
<evidence type="ECO:0000313" key="2">
    <source>
        <dbReference type="EMBL" id="MBU5483252.1"/>
    </source>
</evidence>
<dbReference type="InterPro" id="IPR002109">
    <property type="entry name" value="Glutaredoxin"/>
</dbReference>
<dbReference type="RefSeq" id="WP_216437648.1">
    <property type="nucleotide sequence ID" value="NZ_JAHLQF010000001.1"/>
</dbReference>
<evidence type="ECO:0000313" key="3">
    <source>
        <dbReference type="Proteomes" id="UP000726170"/>
    </source>
</evidence>
<dbReference type="InterPro" id="IPR051548">
    <property type="entry name" value="Grx-like_ET"/>
</dbReference>
<dbReference type="PANTHER" id="PTHR34386:SF1">
    <property type="entry name" value="GLUTAREDOXIN-LIKE PROTEIN NRDH"/>
    <property type="match status" value="1"/>
</dbReference>
<sequence length="76" mass="8431">MNVIVYTTPTCPWCKVVKDYLKSNDVDYVEYDVSKDDKAAAEMISKSGQMGVPVIDLDGNIIVGFDQESIDRILGL</sequence>
<name>A0ABS6EDN0_9CLOT</name>